<dbReference type="InterPro" id="IPR036249">
    <property type="entry name" value="Thioredoxin-like_sf"/>
</dbReference>
<dbReference type="Gene3D" id="3.40.30.10">
    <property type="entry name" value="Glutaredoxin"/>
    <property type="match status" value="1"/>
</dbReference>
<dbReference type="Proteomes" id="UP000294480">
    <property type="component" value="Unassembled WGS sequence"/>
</dbReference>
<organism evidence="1 2">
    <name type="scientific">Hydromonas duriensis</name>
    <dbReference type="NCBI Taxonomy" id="1527608"/>
    <lineage>
        <taxon>Bacteria</taxon>
        <taxon>Pseudomonadati</taxon>
        <taxon>Pseudomonadota</taxon>
        <taxon>Betaproteobacteria</taxon>
        <taxon>Burkholderiales</taxon>
        <taxon>Burkholderiaceae</taxon>
        <taxon>Hydromonas</taxon>
    </lineage>
</organism>
<dbReference type="OrthoDB" id="8779161at2"/>
<accession>A0A4R6Y9Y4</accession>
<dbReference type="RefSeq" id="WP_133619173.1">
    <property type="nucleotide sequence ID" value="NZ_SNZE01000004.1"/>
</dbReference>
<gene>
    <name evidence="1" type="ORF">DFR44_10419</name>
</gene>
<dbReference type="AlphaFoldDB" id="A0A4R6Y9Y4"/>
<name>A0A4R6Y9Y4_9BURK</name>
<protein>
    <submittedName>
        <fullName evidence="1">Thioredoxin reductase (NADPH)</fullName>
    </submittedName>
</protein>
<evidence type="ECO:0000313" key="1">
    <source>
        <dbReference type="EMBL" id="TDR32305.1"/>
    </source>
</evidence>
<dbReference type="Pfam" id="PF05768">
    <property type="entry name" value="Glrx-like"/>
    <property type="match status" value="1"/>
</dbReference>
<comment type="caution">
    <text evidence="1">The sequence shown here is derived from an EMBL/GenBank/DDBJ whole genome shotgun (WGS) entry which is preliminary data.</text>
</comment>
<proteinExistence type="predicted"/>
<keyword evidence="2" id="KW-1185">Reference proteome</keyword>
<dbReference type="EMBL" id="SNZE01000004">
    <property type="protein sequence ID" value="TDR32305.1"/>
    <property type="molecule type" value="Genomic_DNA"/>
</dbReference>
<sequence>MSAHFILYSRETCHLCHDMYEELRLWQTRINFTFDVMDIDEDVTLQQKYGMMVPALCNTAGEVLCYGRLNPDVLTLQINDPC</sequence>
<dbReference type="InterPro" id="IPR008554">
    <property type="entry name" value="Glutaredoxin-like"/>
</dbReference>
<reference evidence="1 2" key="1">
    <citation type="submission" date="2019-03" db="EMBL/GenBank/DDBJ databases">
        <title>Genomic Encyclopedia of Type Strains, Phase IV (KMG-IV): sequencing the most valuable type-strain genomes for metagenomic binning, comparative biology and taxonomic classification.</title>
        <authorList>
            <person name="Goeker M."/>
        </authorList>
    </citation>
    <scope>NUCLEOTIDE SEQUENCE [LARGE SCALE GENOMIC DNA]</scope>
    <source>
        <strain evidence="1 2">DSM 102852</strain>
    </source>
</reference>
<dbReference type="SUPFAM" id="SSF52833">
    <property type="entry name" value="Thioredoxin-like"/>
    <property type="match status" value="1"/>
</dbReference>
<evidence type="ECO:0000313" key="2">
    <source>
        <dbReference type="Proteomes" id="UP000294480"/>
    </source>
</evidence>